<evidence type="ECO:0000259" key="3">
    <source>
        <dbReference type="PROSITE" id="PS01031"/>
    </source>
</evidence>
<keyword evidence="5" id="KW-1185">Reference proteome</keyword>
<proteinExistence type="inferred from homology"/>
<evidence type="ECO:0000313" key="4">
    <source>
        <dbReference type="EMBL" id="ALS99590.1"/>
    </source>
</evidence>
<accession>A0A0U2JJH7</accession>
<dbReference type="OrthoDB" id="9792695at2"/>
<dbReference type="InterPro" id="IPR002068">
    <property type="entry name" value="A-crystallin/Hsp20_dom"/>
</dbReference>
<dbReference type="InterPro" id="IPR008978">
    <property type="entry name" value="HSP20-like_chaperone"/>
</dbReference>
<sequence>MKLDKLNPWNWFKHEELQGRDTQIPVRRSGNNEVTGMTEHPVHPMAQLHQEIDRLFESAFRGVGVPGLAGNNLSSFRPSLDVSGDGRAYLISLETPGMAESDLDIEVSGDILRISGHKKEEKEDKDRHYYRIERNYGSFARTLSLPDDANADEIQANLKDGILKLTIPRREGQHGESRKIAIEK</sequence>
<dbReference type="CDD" id="cd06464">
    <property type="entry name" value="ACD_sHsps-like"/>
    <property type="match status" value="1"/>
</dbReference>
<protein>
    <recommendedName>
        <fullName evidence="3">SHSP domain-containing protein</fullName>
    </recommendedName>
</protein>
<evidence type="ECO:0000256" key="2">
    <source>
        <dbReference type="RuleBase" id="RU003616"/>
    </source>
</evidence>
<dbReference type="InterPro" id="IPR031107">
    <property type="entry name" value="Small_HSP"/>
</dbReference>
<evidence type="ECO:0000256" key="1">
    <source>
        <dbReference type="PROSITE-ProRule" id="PRU00285"/>
    </source>
</evidence>
<gene>
    <name evidence="4" type="ORF">AT746_15875</name>
</gene>
<dbReference type="Pfam" id="PF00011">
    <property type="entry name" value="HSP20"/>
    <property type="match status" value="1"/>
</dbReference>
<evidence type="ECO:0000313" key="5">
    <source>
        <dbReference type="Proteomes" id="UP000068447"/>
    </source>
</evidence>
<reference evidence="4 5" key="1">
    <citation type="submission" date="2015-12" db="EMBL/GenBank/DDBJ databases">
        <title>Complete genome of Lacimicrobium alkaliphilum KCTC 32984.</title>
        <authorList>
            <person name="Kim S.-G."/>
            <person name="Lee Y.-J."/>
        </authorList>
    </citation>
    <scope>NUCLEOTIDE SEQUENCE [LARGE SCALE GENOMIC DNA]</scope>
    <source>
        <strain evidence="4 5">YelD216</strain>
    </source>
</reference>
<feature type="domain" description="SHSP" evidence="3">
    <location>
        <begin position="71"/>
        <end position="184"/>
    </location>
</feature>
<organism evidence="4 5">
    <name type="scientific">Lacimicrobium alkaliphilum</name>
    <dbReference type="NCBI Taxonomy" id="1526571"/>
    <lineage>
        <taxon>Bacteria</taxon>
        <taxon>Pseudomonadati</taxon>
        <taxon>Pseudomonadota</taxon>
        <taxon>Gammaproteobacteria</taxon>
        <taxon>Alteromonadales</taxon>
        <taxon>Alteromonadaceae</taxon>
        <taxon>Lacimicrobium</taxon>
    </lineage>
</organism>
<dbReference type="EMBL" id="CP013650">
    <property type="protein sequence ID" value="ALS99590.1"/>
    <property type="molecule type" value="Genomic_DNA"/>
</dbReference>
<dbReference type="STRING" id="1526571.AT746_15875"/>
<dbReference type="RefSeq" id="WP_062482224.1">
    <property type="nucleotide sequence ID" value="NZ_CP013650.1"/>
</dbReference>
<comment type="similarity">
    <text evidence="1 2">Belongs to the small heat shock protein (HSP20) family.</text>
</comment>
<dbReference type="Proteomes" id="UP000068447">
    <property type="component" value="Chromosome"/>
</dbReference>
<dbReference type="Gene3D" id="2.60.40.790">
    <property type="match status" value="1"/>
</dbReference>
<dbReference type="PROSITE" id="PS01031">
    <property type="entry name" value="SHSP"/>
    <property type="match status" value="1"/>
</dbReference>
<dbReference type="SUPFAM" id="SSF49764">
    <property type="entry name" value="HSP20-like chaperones"/>
    <property type="match status" value="1"/>
</dbReference>
<dbReference type="KEGG" id="lal:AT746_15875"/>
<dbReference type="AlphaFoldDB" id="A0A0U2JJH7"/>
<name>A0A0U2JJH7_9ALTE</name>
<dbReference type="PANTHER" id="PTHR11527">
    <property type="entry name" value="HEAT-SHOCK PROTEIN 20 FAMILY MEMBER"/>
    <property type="match status" value="1"/>
</dbReference>